<dbReference type="Proteomes" id="UP001172159">
    <property type="component" value="Unassembled WGS sequence"/>
</dbReference>
<dbReference type="EMBL" id="JAUKTV010000010">
    <property type="protein sequence ID" value="KAK0726354.1"/>
    <property type="molecule type" value="Genomic_DNA"/>
</dbReference>
<dbReference type="AlphaFoldDB" id="A0AA40B2A2"/>
<evidence type="ECO:0000256" key="2">
    <source>
        <dbReference type="SAM" id="MobiDB-lite"/>
    </source>
</evidence>
<feature type="compositionally biased region" description="Polar residues" evidence="2">
    <location>
        <begin position="574"/>
        <end position="607"/>
    </location>
</feature>
<comment type="caution">
    <text evidence="4">The sequence shown here is derived from an EMBL/GenBank/DDBJ whole genome shotgun (WGS) entry which is preliminary data.</text>
</comment>
<protein>
    <recommendedName>
        <fullName evidence="3">C2H2-type domain-containing protein</fullName>
    </recommendedName>
</protein>
<dbReference type="GO" id="GO:0008270">
    <property type="term" value="F:zinc ion binding"/>
    <property type="evidence" value="ECO:0007669"/>
    <property type="project" value="UniProtKB-KW"/>
</dbReference>
<evidence type="ECO:0000256" key="1">
    <source>
        <dbReference type="PROSITE-ProRule" id="PRU00042"/>
    </source>
</evidence>
<accession>A0AA40B2A2</accession>
<keyword evidence="1" id="KW-0479">Metal-binding</keyword>
<dbReference type="Gene3D" id="3.30.160.60">
    <property type="entry name" value="Classic Zinc Finger"/>
    <property type="match status" value="1"/>
</dbReference>
<dbReference type="InterPro" id="IPR013087">
    <property type="entry name" value="Znf_C2H2_type"/>
</dbReference>
<reference evidence="4" key="1">
    <citation type="submission" date="2023-06" db="EMBL/GenBank/DDBJ databases">
        <title>Genome-scale phylogeny and comparative genomics of the fungal order Sordariales.</title>
        <authorList>
            <consortium name="Lawrence Berkeley National Laboratory"/>
            <person name="Hensen N."/>
            <person name="Bonometti L."/>
            <person name="Westerberg I."/>
            <person name="Brannstrom I.O."/>
            <person name="Guillou S."/>
            <person name="Cros-Aarteil S."/>
            <person name="Calhoun S."/>
            <person name="Haridas S."/>
            <person name="Kuo A."/>
            <person name="Mondo S."/>
            <person name="Pangilinan J."/>
            <person name="Riley R."/>
            <person name="Labutti K."/>
            <person name="Andreopoulos B."/>
            <person name="Lipzen A."/>
            <person name="Chen C."/>
            <person name="Yanf M."/>
            <person name="Daum C."/>
            <person name="Ng V."/>
            <person name="Clum A."/>
            <person name="Steindorff A."/>
            <person name="Ohm R."/>
            <person name="Martin F."/>
            <person name="Silar P."/>
            <person name="Natvig D."/>
            <person name="Lalanne C."/>
            <person name="Gautier V."/>
            <person name="Ament-Velasquez S.L."/>
            <person name="Kruys A."/>
            <person name="Hutchinson M.I."/>
            <person name="Powell A.J."/>
            <person name="Barry K."/>
            <person name="Miller A.N."/>
            <person name="Grigoriev I.V."/>
            <person name="Debuchy R."/>
            <person name="Gladieux P."/>
            <person name="Thoren M.H."/>
            <person name="Johannesson H."/>
        </authorList>
    </citation>
    <scope>NUCLEOTIDE SEQUENCE</scope>
    <source>
        <strain evidence="4">CBS 540.89</strain>
    </source>
</reference>
<gene>
    <name evidence="4" type="ORF">B0T21DRAFT_33053</name>
</gene>
<proteinExistence type="predicted"/>
<keyword evidence="1" id="KW-0862">Zinc</keyword>
<feature type="region of interest" description="Disordered" evidence="2">
    <location>
        <begin position="96"/>
        <end position="131"/>
    </location>
</feature>
<dbReference type="PANTHER" id="PTHR38166:SF1">
    <property type="entry name" value="C2H2-TYPE DOMAIN-CONTAINING PROTEIN"/>
    <property type="match status" value="1"/>
</dbReference>
<feature type="compositionally biased region" description="Low complexity" evidence="2">
    <location>
        <begin position="610"/>
        <end position="622"/>
    </location>
</feature>
<feature type="region of interest" description="Disordered" evidence="2">
    <location>
        <begin position="1"/>
        <end position="83"/>
    </location>
</feature>
<feature type="compositionally biased region" description="Polar residues" evidence="2">
    <location>
        <begin position="60"/>
        <end position="77"/>
    </location>
</feature>
<sequence>MEPRGRSPVVSSRVAQKGGSMNICIPLRPKHHGRKTAAADIDLKTQGQDPVDRYPKPATDTLSLSGSTPPQSPTMSSFGVGRGPKVIISDMMTKPHNRPQLKSVDSHSNLAKAKDQDPAEDQPADKDFRKTHRVVGSIDSILTSTTCVNTASSCSRAESRLSREIRIEVEDADSGEAPVLAYHPNLVKMSSSESRNHLGVPSRPSSSMTCKKLEEDGELDEDRLIDEISSWVLRNTCGKDVDDCAAPLMIWDCTYRYVQELSSVAQDGDMGYVQAASGQGTPVSQGGGTPGDGSHDQQSSGGYFSKGKRKAEGGGSDDGSGLGGRGHMGGGDDDGDTIMTAQGYTSKNITNFSCPYRKRNPLRFNVRDHYVCATHSFSDMSQLKKHIRAHHPPVQRNAGPFLCPRCCKGFPSKNDLDSHLRQPEPCRLSVDHGGANPEDGITQKIISSLEARSLKAKIDNWGSLWRLLFPHDREIPEPAFIPVMEAFDFISESEKFKDQLKELLELQYRHVLEGATHIGDIDMKIHQGLKRSIKSIYNWIETVVQDWEMKISGAVSFFNVNPVDNTVVADMSDTSSWAPSGQRPTPSPASTPTMLSGSTGMVSTVPGTESPGPGVPSAASAAARRRPNPVKRVKRAEVLPKTQPTTQIPVPIQRARTPQSQARAISSSFRPPSVLPSQSALMPASTSGQLEPISAYQHPNWESPTVSMPANYAIPYTTAGDMFQSPDLIPAPAHYSPVPIGPSHLDVQNYLAAQEHQNPVHVPTSEGLQQHDMIPRPQSTSTIRASRLITPRSSIASTWMRDENRDSAQTLVEDHPPGRCGNLYCPTCSKPLPDDLNVTMQVQSPIGMHHGVVGPGHPHHQHQQQHRHQLPQQQQPHEVYGQGGHGPMPGFTPTSGPMDVHGLQGSEHVEWGFHGANQNMFGGHGGPQEGY</sequence>
<dbReference type="PANTHER" id="PTHR38166">
    <property type="entry name" value="C2H2-TYPE DOMAIN-CONTAINING PROTEIN-RELATED"/>
    <property type="match status" value="1"/>
</dbReference>
<feature type="region of interest" description="Disordered" evidence="2">
    <location>
        <begin position="273"/>
        <end position="340"/>
    </location>
</feature>
<feature type="region of interest" description="Disordered" evidence="2">
    <location>
        <begin position="851"/>
        <end position="894"/>
    </location>
</feature>
<name>A0AA40B2A2_9PEZI</name>
<feature type="compositionally biased region" description="Basic residues" evidence="2">
    <location>
        <begin position="857"/>
        <end position="869"/>
    </location>
</feature>
<keyword evidence="5" id="KW-1185">Reference proteome</keyword>
<evidence type="ECO:0000259" key="3">
    <source>
        <dbReference type="PROSITE" id="PS50157"/>
    </source>
</evidence>
<dbReference type="PROSITE" id="PS50157">
    <property type="entry name" value="ZINC_FINGER_C2H2_2"/>
    <property type="match status" value="1"/>
</dbReference>
<evidence type="ECO:0000313" key="4">
    <source>
        <dbReference type="EMBL" id="KAK0726354.1"/>
    </source>
</evidence>
<feature type="compositionally biased region" description="Gly residues" evidence="2">
    <location>
        <begin position="313"/>
        <end position="329"/>
    </location>
</feature>
<evidence type="ECO:0000313" key="5">
    <source>
        <dbReference type="Proteomes" id="UP001172159"/>
    </source>
</evidence>
<feature type="region of interest" description="Disordered" evidence="2">
    <location>
        <begin position="574"/>
        <end position="633"/>
    </location>
</feature>
<feature type="compositionally biased region" description="Basic and acidic residues" evidence="2">
    <location>
        <begin position="112"/>
        <end position="128"/>
    </location>
</feature>
<feature type="domain" description="C2H2-type" evidence="3">
    <location>
        <begin position="401"/>
        <end position="437"/>
    </location>
</feature>
<keyword evidence="1" id="KW-0863">Zinc-finger</keyword>
<feature type="compositionally biased region" description="Basic residues" evidence="2">
    <location>
        <begin position="623"/>
        <end position="633"/>
    </location>
</feature>
<organism evidence="4 5">
    <name type="scientific">Apiosordaria backusii</name>
    <dbReference type="NCBI Taxonomy" id="314023"/>
    <lineage>
        <taxon>Eukaryota</taxon>
        <taxon>Fungi</taxon>
        <taxon>Dikarya</taxon>
        <taxon>Ascomycota</taxon>
        <taxon>Pezizomycotina</taxon>
        <taxon>Sordariomycetes</taxon>
        <taxon>Sordariomycetidae</taxon>
        <taxon>Sordariales</taxon>
        <taxon>Lasiosphaeriaceae</taxon>
        <taxon>Apiosordaria</taxon>
    </lineage>
</organism>